<gene>
    <name evidence="3" type="ORF">Sru01_16350</name>
</gene>
<comment type="caution">
    <text evidence="3">The sequence shown here is derived from an EMBL/GenBank/DDBJ whole genome shotgun (WGS) entry which is preliminary data.</text>
</comment>
<name>A0A919QZI3_9ACTN</name>
<evidence type="ECO:0000259" key="2">
    <source>
        <dbReference type="PROSITE" id="PS50943"/>
    </source>
</evidence>
<dbReference type="Pfam" id="PF01381">
    <property type="entry name" value="HTH_3"/>
    <property type="match status" value="1"/>
</dbReference>
<dbReference type="PANTHER" id="PTHR46797">
    <property type="entry name" value="HTH-TYPE TRANSCRIPTIONAL REGULATOR"/>
    <property type="match status" value="1"/>
</dbReference>
<dbReference type="SUPFAM" id="SSF47413">
    <property type="entry name" value="lambda repressor-like DNA-binding domains"/>
    <property type="match status" value="1"/>
</dbReference>
<sequence>MGDNNTGNMIRLQRQRMGMSTTALAARAGCTVRHIELIEQGKRIPSLPLLREIAKALGVRTAVLLGESPRESQEPGRVGVGPIERALFTYKTLSDDAEPPDVDQLAESVTAARAAWMGSHRRYSILMNQLPKLISDVERLILNSSGRPDAERRACGVAADAYILARGVLKHFGRIDLAHLAADRAMRYAEQAEDPLMIGGALWNLGQSVLADDMPEVAADVARKGMEFMEPELHDGDERHLAVYGAFHLLSAIAMTRTGEEQAVRELLSGPTLALARRVDERVNYGGFAFGPTNVAIHMASVAYEQRRPEALLQIADDVEVSRSPSLERRTTHLGHVARACEDTGDDAASLVYLLRIERECPEELDYKLSLRDMIRSLGLRARPSWASEVRHLADRHRIAM</sequence>
<protein>
    <submittedName>
        <fullName evidence="3">Transcriptional regulator</fullName>
    </submittedName>
</protein>
<dbReference type="AlphaFoldDB" id="A0A919QZI3"/>
<dbReference type="Proteomes" id="UP000655287">
    <property type="component" value="Unassembled WGS sequence"/>
</dbReference>
<evidence type="ECO:0000313" key="4">
    <source>
        <dbReference type="Proteomes" id="UP000655287"/>
    </source>
</evidence>
<dbReference type="GO" id="GO:0003677">
    <property type="term" value="F:DNA binding"/>
    <property type="evidence" value="ECO:0007669"/>
    <property type="project" value="UniProtKB-KW"/>
</dbReference>
<dbReference type="PROSITE" id="PS50943">
    <property type="entry name" value="HTH_CROC1"/>
    <property type="match status" value="1"/>
</dbReference>
<evidence type="ECO:0000256" key="1">
    <source>
        <dbReference type="ARBA" id="ARBA00023125"/>
    </source>
</evidence>
<accession>A0A919QZI3</accession>
<dbReference type="SMART" id="SM00530">
    <property type="entry name" value="HTH_XRE"/>
    <property type="match status" value="1"/>
</dbReference>
<dbReference type="InterPro" id="IPR010982">
    <property type="entry name" value="Lambda_DNA-bd_dom_sf"/>
</dbReference>
<keyword evidence="1" id="KW-0238">DNA-binding</keyword>
<evidence type="ECO:0000313" key="3">
    <source>
        <dbReference type="EMBL" id="GII76653.1"/>
    </source>
</evidence>
<reference evidence="3" key="1">
    <citation type="submission" date="2021-01" db="EMBL/GenBank/DDBJ databases">
        <title>Whole genome shotgun sequence of Sphaerisporangium rufum NBRC 109079.</title>
        <authorList>
            <person name="Komaki H."/>
            <person name="Tamura T."/>
        </authorList>
    </citation>
    <scope>NUCLEOTIDE SEQUENCE</scope>
    <source>
        <strain evidence="3">NBRC 109079</strain>
    </source>
</reference>
<dbReference type="EMBL" id="BOOU01000024">
    <property type="protein sequence ID" value="GII76653.1"/>
    <property type="molecule type" value="Genomic_DNA"/>
</dbReference>
<dbReference type="GO" id="GO:0005829">
    <property type="term" value="C:cytosol"/>
    <property type="evidence" value="ECO:0007669"/>
    <property type="project" value="TreeGrafter"/>
</dbReference>
<dbReference type="Gene3D" id="1.10.260.40">
    <property type="entry name" value="lambda repressor-like DNA-binding domains"/>
    <property type="match status" value="1"/>
</dbReference>
<dbReference type="InterPro" id="IPR050807">
    <property type="entry name" value="TransReg_Diox_bact_type"/>
</dbReference>
<dbReference type="GO" id="GO:0003700">
    <property type="term" value="F:DNA-binding transcription factor activity"/>
    <property type="evidence" value="ECO:0007669"/>
    <property type="project" value="TreeGrafter"/>
</dbReference>
<proteinExistence type="predicted"/>
<organism evidence="3 4">
    <name type="scientific">Sphaerisporangium rufum</name>
    <dbReference type="NCBI Taxonomy" id="1381558"/>
    <lineage>
        <taxon>Bacteria</taxon>
        <taxon>Bacillati</taxon>
        <taxon>Actinomycetota</taxon>
        <taxon>Actinomycetes</taxon>
        <taxon>Streptosporangiales</taxon>
        <taxon>Streptosporangiaceae</taxon>
        <taxon>Sphaerisporangium</taxon>
    </lineage>
</organism>
<keyword evidence="4" id="KW-1185">Reference proteome</keyword>
<dbReference type="RefSeq" id="WP_203983273.1">
    <property type="nucleotide sequence ID" value="NZ_BOOU01000024.1"/>
</dbReference>
<dbReference type="PANTHER" id="PTHR46797:SF1">
    <property type="entry name" value="METHYLPHOSPHONATE SYNTHASE"/>
    <property type="match status" value="1"/>
</dbReference>
<feature type="domain" description="HTH cro/C1-type" evidence="2">
    <location>
        <begin position="10"/>
        <end position="64"/>
    </location>
</feature>
<dbReference type="InterPro" id="IPR001387">
    <property type="entry name" value="Cro/C1-type_HTH"/>
</dbReference>
<dbReference type="CDD" id="cd00093">
    <property type="entry name" value="HTH_XRE"/>
    <property type="match status" value="1"/>
</dbReference>